<name>A0A5B8WH18_9CAUD</name>
<dbReference type="RefSeq" id="YP_010660467.1">
    <property type="nucleotide sequence ID" value="NC_070877.1"/>
</dbReference>
<sequence>MVLPEGVSPKLIGKVVTINVIERTEDNSGSLDLETMEKYVGILQSYFSDAERFDFMLVGYTEAVGTNSTLHYVEIHPYTTKYIVG</sequence>
<protein>
    <submittedName>
        <fullName evidence="1">Uncharacterized protein</fullName>
    </submittedName>
</protein>
<dbReference type="EMBL" id="MN183282">
    <property type="protein sequence ID" value="QED11591.1"/>
    <property type="molecule type" value="Genomic_DNA"/>
</dbReference>
<dbReference type="GeneID" id="77936463"/>
<keyword evidence="2" id="KW-1185">Reference proteome</keyword>
<organism evidence="1 2">
    <name type="scientific">Arthrobacter phage Qui</name>
    <dbReference type="NCBI Taxonomy" id="2603260"/>
    <lineage>
        <taxon>Viruses</taxon>
        <taxon>Duplodnaviria</taxon>
        <taxon>Heunggongvirae</taxon>
        <taxon>Uroviricota</taxon>
        <taxon>Caudoviricetes</taxon>
        <taxon>Quivirus</taxon>
        <taxon>Quivirus qui</taxon>
    </lineage>
</organism>
<accession>A0A5B8WH18</accession>
<evidence type="ECO:0000313" key="1">
    <source>
        <dbReference type="EMBL" id="QED11591.1"/>
    </source>
</evidence>
<gene>
    <name evidence="1" type="primary">101</name>
    <name evidence="1" type="ORF">SEA_QUI_101</name>
</gene>
<dbReference type="KEGG" id="vg:77936463"/>
<reference evidence="1 2" key="1">
    <citation type="submission" date="2019-07" db="EMBL/GenBank/DDBJ databases">
        <authorList>
            <person name="Abdullah A."/>
            <person name="Lima G.C."/>
            <person name="Cuneo C.K."/>
            <person name="Ennest D.C."/>
            <person name="Fritz K.J."/>
            <person name="Johnson B.T."/>
            <person name="Larson S.M."/>
            <person name="Lemunyete M.N."/>
            <person name="Murray M.B."/>
            <person name="Osmond D.E."/>
            <person name="Patras K.A."/>
            <person name="Ransibrahmanakul S."/>
            <person name="Simpson K.A."/>
            <person name="Thull B.S."/>
            <person name="Wetzel S."/>
            <person name="Bonilla J.A."/>
            <person name="Klyczek K."/>
            <person name="Garlena R.A."/>
            <person name="Russell D.A."/>
            <person name="Pope W.H."/>
            <person name="Jacobs-Sera D."/>
            <person name="Hatfull G.F."/>
        </authorList>
    </citation>
    <scope>NUCLEOTIDE SEQUENCE [LARGE SCALE GENOMIC DNA]</scope>
</reference>
<evidence type="ECO:0000313" key="2">
    <source>
        <dbReference type="Proteomes" id="UP000321915"/>
    </source>
</evidence>
<proteinExistence type="predicted"/>
<dbReference type="Proteomes" id="UP000321915">
    <property type="component" value="Segment"/>
</dbReference>